<reference evidence="1 2" key="1">
    <citation type="submission" date="2020-08" db="EMBL/GenBank/DDBJ databases">
        <title>Sequencing the genomes of 1000 actinobacteria strains.</title>
        <authorList>
            <person name="Klenk H.-P."/>
        </authorList>
    </citation>
    <scope>NUCLEOTIDE SEQUENCE [LARGE SCALE GENOMIC DNA]</scope>
    <source>
        <strain evidence="1 2">DSM 19600</strain>
    </source>
</reference>
<dbReference type="EMBL" id="JACIFH010000001">
    <property type="protein sequence ID" value="MBB4141083.1"/>
    <property type="molecule type" value="Genomic_DNA"/>
</dbReference>
<dbReference type="InterPro" id="IPR023198">
    <property type="entry name" value="PGP-like_dom2"/>
</dbReference>
<evidence type="ECO:0000313" key="1">
    <source>
        <dbReference type="EMBL" id="MBB4141083.1"/>
    </source>
</evidence>
<proteinExistence type="predicted"/>
<dbReference type="Gene3D" id="1.10.150.240">
    <property type="entry name" value="Putative phosphatase, domain 2"/>
    <property type="match status" value="1"/>
</dbReference>
<keyword evidence="2" id="KW-1185">Reference proteome</keyword>
<dbReference type="Gene3D" id="3.40.50.1000">
    <property type="entry name" value="HAD superfamily/HAD-like"/>
    <property type="match status" value="1"/>
</dbReference>
<comment type="caution">
    <text evidence="1">The sequence shown here is derived from an EMBL/GenBank/DDBJ whole genome shotgun (WGS) entry which is preliminary data.</text>
</comment>
<protein>
    <submittedName>
        <fullName evidence="1">FMN phosphatase YigB (HAD superfamily)</fullName>
    </submittedName>
</protein>
<gene>
    <name evidence="1" type="ORF">BKA10_002877</name>
</gene>
<dbReference type="AlphaFoldDB" id="A0AA40SRK0"/>
<dbReference type="RefSeq" id="WP_183500604.1">
    <property type="nucleotide sequence ID" value="NZ_BAABCO010000003.1"/>
</dbReference>
<organism evidence="1 2">
    <name type="scientific">Microbacterium invictum</name>
    <dbReference type="NCBI Taxonomy" id="515415"/>
    <lineage>
        <taxon>Bacteria</taxon>
        <taxon>Bacillati</taxon>
        <taxon>Actinomycetota</taxon>
        <taxon>Actinomycetes</taxon>
        <taxon>Micrococcales</taxon>
        <taxon>Microbacteriaceae</taxon>
        <taxon>Microbacterium</taxon>
    </lineage>
</organism>
<dbReference type="Proteomes" id="UP000549113">
    <property type="component" value="Unassembled WGS sequence"/>
</dbReference>
<name>A0AA40SRK0_9MICO</name>
<dbReference type="SUPFAM" id="SSF56784">
    <property type="entry name" value="HAD-like"/>
    <property type="match status" value="1"/>
</dbReference>
<sequence>MNDSVMRWRAVGFDLDGTLFDNEGSATDAVAEFVPDLGIERTPQHAAWFTLEAEHFENWRAGRVSFVE</sequence>
<accession>A0AA40SRK0</accession>
<evidence type="ECO:0000313" key="2">
    <source>
        <dbReference type="Proteomes" id="UP000549113"/>
    </source>
</evidence>
<dbReference type="InterPro" id="IPR036412">
    <property type="entry name" value="HAD-like_sf"/>
</dbReference>
<dbReference type="InterPro" id="IPR023214">
    <property type="entry name" value="HAD_sf"/>
</dbReference>